<sequence length="80" mass="9263">RIQENFHLLCNSCRKELGFIRCNVNVAHFLYCDECVKAQKFQCDHAFLQTWDKDIFDEPLTDFSLEGSDGGIVRAHKAIL</sequence>
<feature type="non-terminal residue" evidence="1">
    <location>
        <position position="1"/>
    </location>
</feature>
<dbReference type="EMBL" id="JAHRHJ020002699">
    <property type="protein sequence ID" value="KAH9292647.1"/>
    <property type="molecule type" value="Genomic_DNA"/>
</dbReference>
<protein>
    <submittedName>
        <fullName evidence="1">Uncharacterized protein</fullName>
    </submittedName>
</protein>
<comment type="caution">
    <text evidence="1">The sequence shown here is derived from an EMBL/GenBank/DDBJ whole genome shotgun (WGS) entry which is preliminary data.</text>
</comment>
<dbReference type="AlphaFoldDB" id="A0AA38F961"/>
<evidence type="ECO:0000313" key="1">
    <source>
        <dbReference type="EMBL" id="KAH9292647.1"/>
    </source>
</evidence>
<reference evidence="1 2" key="1">
    <citation type="journal article" date="2021" name="Nat. Plants">
        <title>The Taxus genome provides insights into paclitaxel biosynthesis.</title>
        <authorList>
            <person name="Xiong X."/>
            <person name="Gou J."/>
            <person name="Liao Q."/>
            <person name="Li Y."/>
            <person name="Zhou Q."/>
            <person name="Bi G."/>
            <person name="Li C."/>
            <person name="Du R."/>
            <person name="Wang X."/>
            <person name="Sun T."/>
            <person name="Guo L."/>
            <person name="Liang H."/>
            <person name="Lu P."/>
            <person name="Wu Y."/>
            <person name="Zhang Z."/>
            <person name="Ro D.K."/>
            <person name="Shang Y."/>
            <person name="Huang S."/>
            <person name="Yan J."/>
        </authorList>
    </citation>
    <scope>NUCLEOTIDE SEQUENCE [LARGE SCALE GENOMIC DNA]</scope>
    <source>
        <strain evidence="1">Ta-2019</strain>
    </source>
</reference>
<proteinExistence type="predicted"/>
<organism evidence="1 2">
    <name type="scientific">Taxus chinensis</name>
    <name type="common">Chinese yew</name>
    <name type="synonym">Taxus wallichiana var. chinensis</name>
    <dbReference type="NCBI Taxonomy" id="29808"/>
    <lineage>
        <taxon>Eukaryota</taxon>
        <taxon>Viridiplantae</taxon>
        <taxon>Streptophyta</taxon>
        <taxon>Embryophyta</taxon>
        <taxon>Tracheophyta</taxon>
        <taxon>Spermatophyta</taxon>
        <taxon>Pinopsida</taxon>
        <taxon>Pinidae</taxon>
        <taxon>Conifers II</taxon>
        <taxon>Cupressales</taxon>
        <taxon>Taxaceae</taxon>
        <taxon>Taxus</taxon>
    </lineage>
</organism>
<feature type="non-terminal residue" evidence="1">
    <location>
        <position position="80"/>
    </location>
</feature>
<evidence type="ECO:0000313" key="2">
    <source>
        <dbReference type="Proteomes" id="UP000824469"/>
    </source>
</evidence>
<gene>
    <name evidence="1" type="ORF">KI387_042167</name>
</gene>
<dbReference type="Proteomes" id="UP000824469">
    <property type="component" value="Unassembled WGS sequence"/>
</dbReference>
<name>A0AA38F961_TAXCH</name>
<keyword evidence="2" id="KW-1185">Reference proteome</keyword>
<accession>A0AA38F961</accession>